<dbReference type="AlphaFoldDB" id="A0A2P2IZD6"/>
<dbReference type="EMBL" id="GGEC01006115">
    <property type="protein sequence ID" value="MBW86598.1"/>
    <property type="molecule type" value="Transcribed_RNA"/>
</dbReference>
<organism evidence="1">
    <name type="scientific">Rhizophora mucronata</name>
    <name type="common">Asiatic mangrove</name>
    <dbReference type="NCBI Taxonomy" id="61149"/>
    <lineage>
        <taxon>Eukaryota</taxon>
        <taxon>Viridiplantae</taxon>
        <taxon>Streptophyta</taxon>
        <taxon>Embryophyta</taxon>
        <taxon>Tracheophyta</taxon>
        <taxon>Spermatophyta</taxon>
        <taxon>Magnoliopsida</taxon>
        <taxon>eudicotyledons</taxon>
        <taxon>Gunneridae</taxon>
        <taxon>Pentapetalae</taxon>
        <taxon>rosids</taxon>
        <taxon>fabids</taxon>
        <taxon>Malpighiales</taxon>
        <taxon>Rhizophoraceae</taxon>
        <taxon>Rhizophora</taxon>
    </lineage>
</organism>
<sequence>MKDKHAKFKWDLCFLSGGSMDEEPNGINLFVYPKNNTSTSCYSSQIIV</sequence>
<reference evidence="1" key="1">
    <citation type="submission" date="2018-02" db="EMBL/GenBank/DDBJ databases">
        <title>Rhizophora mucronata_Transcriptome.</title>
        <authorList>
            <person name="Meera S.P."/>
            <person name="Sreeshan A."/>
            <person name="Augustine A."/>
        </authorList>
    </citation>
    <scope>NUCLEOTIDE SEQUENCE</scope>
    <source>
        <tissue evidence="1">Leaf</tissue>
    </source>
</reference>
<protein>
    <submittedName>
        <fullName evidence="1">Uncharacterized protein</fullName>
    </submittedName>
</protein>
<evidence type="ECO:0000313" key="1">
    <source>
        <dbReference type="EMBL" id="MBW86598.1"/>
    </source>
</evidence>
<name>A0A2P2IZD6_RHIMU</name>
<proteinExistence type="predicted"/>
<accession>A0A2P2IZD6</accession>